<proteinExistence type="predicted"/>
<protein>
    <submittedName>
        <fullName evidence="2">Uncharacterized protein</fullName>
    </submittedName>
</protein>
<organism evidence="2 3">
    <name type="scientific">Crocosphaera chwakensis CCY0110</name>
    <dbReference type="NCBI Taxonomy" id="391612"/>
    <lineage>
        <taxon>Bacteria</taxon>
        <taxon>Bacillati</taxon>
        <taxon>Cyanobacteriota</taxon>
        <taxon>Cyanophyceae</taxon>
        <taxon>Oscillatoriophycideae</taxon>
        <taxon>Chroococcales</taxon>
        <taxon>Aphanothecaceae</taxon>
        <taxon>Crocosphaera</taxon>
        <taxon>Crocosphaera chwakensis</taxon>
    </lineage>
</organism>
<gene>
    <name evidence="2" type="ORF">CY0110_12907</name>
</gene>
<keyword evidence="3" id="KW-1185">Reference proteome</keyword>
<reference evidence="2 3" key="1">
    <citation type="submission" date="2007-03" db="EMBL/GenBank/DDBJ databases">
        <authorList>
            <person name="Stal L."/>
            <person name="Ferriera S."/>
            <person name="Johnson J."/>
            <person name="Kravitz S."/>
            <person name="Beeson K."/>
            <person name="Sutton G."/>
            <person name="Rogers Y.-H."/>
            <person name="Friedman R."/>
            <person name="Frazier M."/>
            <person name="Venter J.C."/>
        </authorList>
    </citation>
    <scope>NUCLEOTIDE SEQUENCE [LARGE SCALE GENOMIC DNA]</scope>
    <source>
        <strain evidence="2 3">CCY0110</strain>
    </source>
</reference>
<dbReference type="EMBL" id="AAXW01000016">
    <property type="protein sequence ID" value="EAZ91167.1"/>
    <property type="molecule type" value="Genomic_DNA"/>
</dbReference>
<dbReference type="AlphaFoldDB" id="A3IQW2"/>
<feature type="transmembrane region" description="Helical" evidence="1">
    <location>
        <begin position="88"/>
        <end position="108"/>
    </location>
</feature>
<name>A3IQW2_9CHRO</name>
<evidence type="ECO:0000313" key="2">
    <source>
        <dbReference type="EMBL" id="EAZ91167.1"/>
    </source>
</evidence>
<keyword evidence="1" id="KW-0812">Transmembrane</keyword>
<accession>A3IQW2</accession>
<evidence type="ECO:0000313" key="3">
    <source>
        <dbReference type="Proteomes" id="UP000003781"/>
    </source>
</evidence>
<keyword evidence="1" id="KW-1133">Transmembrane helix</keyword>
<comment type="caution">
    <text evidence="2">The sequence shown here is derived from an EMBL/GenBank/DDBJ whole genome shotgun (WGS) entry which is preliminary data.</text>
</comment>
<evidence type="ECO:0000256" key="1">
    <source>
        <dbReference type="SAM" id="Phobius"/>
    </source>
</evidence>
<keyword evidence="1" id="KW-0472">Membrane</keyword>
<sequence length="113" mass="12755">MANRIFLTSYFKTKITIKKSFSFLYFTIFHGGKIMSKKEIYHTEKVTGNINARPASSEEVSYRDGYVDGQIREKYKQNQLKNRDNNNATGGLLLGIFLTLAIGLVAGISELPL</sequence>
<dbReference type="Proteomes" id="UP000003781">
    <property type="component" value="Unassembled WGS sequence"/>
</dbReference>